<proteinExistence type="predicted"/>
<keyword evidence="2" id="KW-1185">Reference proteome</keyword>
<reference evidence="1" key="1">
    <citation type="submission" date="2023-06" db="EMBL/GenBank/DDBJ databases">
        <title>Survivors Of The Sea: Transcriptome response of Skeletonema marinoi to long-term dormancy.</title>
        <authorList>
            <person name="Pinder M.I.M."/>
            <person name="Kourtchenko O."/>
            <person name="Robertson E.K."/>
            <person name="Larsson T."/>
            <person name="Maumus F."/>
            <person name="Osuna-Cruz C.M."/>
            <person name="Vancaester E."/>
            <person name="Stenow R."/>
            <person name="Vandepoele K."/>
            <person name="Ploug H."/>
            <person name="Bruchert V."/>
            <person name="Godhe A."/>
            <person name="Topel M."/>
        </authorList>
    </citation>
    <scope>NUCLEOTIDE SEQUENCE</scope>
    <source>
        <strain evidence="1">R05AC</strain>
    </source>
</reference>
<dbReference type="Proteomes" id="UP001224775">
    <property type="component" value="Unassembled WGS sequence"/>
</dbReference>
<protein>
    <submittedName>
        <fullName evidence="1">Uncharacterized protein</fullName>
    </submittedName>
</protein>
<organism evidence="1 2">
    <name type="scientific">Skeletonema marinoi</name>
    <dbReference type="NCBI Taxonomy" id="267567"/>
    <lineage>
        <taxon>Eukaryota</taxon>
        <taxon>Sar</taxon>
        <taxon>Stramenopiles</taxon>
        <taxon>Ochrophyta</taxon>
        <taxon>Bacillariophyta</taxon>
        <taxon>Coscinodiscophyceae</taxon>
        <taxon>Thalassiosirophycidae</taxon>
        <taxon>Thalassiosirales</taxon>
        <taxon>Skeletonemataceae</taxon>
        <taxon>Skeletonema</taxon>
        <taxon>Skeletonema marinoi-dohrnii complex</taxon>
    </lineage>
</organism>
<sequence length="247" mass="28698">MVHTNKCIACNCGTPNRYMFLRNGQFTNHCFCDKIVYDNLGIEFIHFEDEYEKLSNAFANDKRGHLISVCEDCCNDLLTFERTSALFLGYLTKQQYQHYQHSCNEHAKKLHREGYLIINRVDWEGAGCNFPTKELFEAIFKSKKKRSKIPNGDYGKCKGRMWIPFVEDWGNKHFQTQHRQKITEQLTKLINPDVYYGKIALKNIGRLAPKHEAWVPFNSTGECVLYRGLGLQASQYPHADAHHGHTT</sequence>
<evidence type="ECO:0000313" key="2">
    <source>
        <dbReference type="Proteomes" id="UP001224775"/>
    </source>
</evidence>
<name>A0AAD9D4K1_9STRA</name>
<comment type="caution">
    <text evidence="1">The sequence shown here is derived from an EMBL/GenBank/DDBJ whole genome shotgun (WGS) entry which is preliminary data.</text>
</comment>
<accession>A0AAD9D4K1</accession>
<dbReference type="AlphaFoldDB" id="A0AAD9D4K1"/>
<gene>
    <name evidence="1" type="ORF">QTG54_015785</name>
</gene>
<dbReference type="EMBL" id="JATAAI010000048">
    <property type="protein sequence ID" value="KAK1733497.1"/>
    <property type="molecule type" value="Genomic_DNA"/>
</dbReference>
<evidence type="ECO:0000313" key="1">
    <source>
        <dbReference type="EMBL" id="KAK1733497.1"/>
    </source>
</evidence>